<gene>
    <name evidence="2" type="ORF">GCM10009836_58660</name>
</gene>
<evidence type="ECO:0000259" key="1">
    <source>
        <dbReference type="SMART" id="SM00829"/>
    </source>
</evidence>
<dbReference type="SUPFAM" id="SSF51735">
    <property type="entry name" value="NAD(P)-binding Rossmann-fold domains"/>
    <property type="match status" value="1"/>
</dbReference>
<feature type="domain" description="Enoyl reductase (ER)" evidence="1">
    <location>
        <begin position="5"/>
        <end position="312"/>
    </location>
</feature>
<dbReference type="Gene3D" id="3.90.180.10">
    <property type="entry name" value="Medium-chain alcohol dehydrogenases, catalytic domain"/>
    <property type="match status" value="1"/>
</dbReference>
<dbReference type="SMART" id="SM00829">
    <property type="entry name" value="PKS_ER"/>
    <property type="match status" value="1"/>
</dbReference>
<dbReference type="PANTHER" id="PTHR43677:SF4">
    <property type="entry name" value="QUINONE OXIDOREDUCTASE-LIKE PROTEIN 2"/>
    <property type="match status" value="1"/>
</dbReference>
<sequence>MAEFGGPEVLEPVEVPDPVAGPGEVVVAVEATGVLTLDTTIRRGGAGPRFGVSLPYVPGRGAAGRVIAVGPDVDPSWRGRRVVADCEGSYAEQVLVQVSALHPVPDGLGAAEAMTVLHDGGTALAVFGELGVRPGESVLVLPATGGAGTFLVQLARTAGARVIGAARGQEKGELVRSLGADLVVDYADAGWADAIRRRVGQVDVVVDGVGGALGQEAFGLVAEGGRFSGYGAAGGAPTSPDPAEAHSRGVAVRGMDQLASFAAGRRSRQERMLAEVASGRIRAVVGRTFPLSKAADAHAALENREIQGKAILTP</sequence>
<accession>A0ABN2NK25</accession>
<dbReference type="InterPro" id="IPR013149">
    <property type="entry name" value="ADH-like_C"/>
</dbReference>
<dbReference type="InterPro" id="IPR013154">
    <property type="entry name" value="ADH-like_N"/>
</dbReference>
<dbReference type="InterPro" id="IPR020843">
    <property type="entry name" value="ER"/>
</dbReference>
<keyword evidence="3" id="KW-1185">Reference proteome</keyword>
<dbReference type="Pfam" id="PF00107">
    <property type="entry name" value="ADH_zinc_N"/>
    <property type="match status" value="1"/>
</dbReference>
<dbReference type="Proteomes" id="UP001500449">
    <property type="component" value="Unassembled WGS sequence"/>
</dbReference>
<dbReference type="EMBL" id="BAAAQK010000025">
    <property type="protein sequence ID" value="GAA1870314.1"/>
    <property type="molecule type" value="Genomic_DNA"/>
</dbReference>
<proteinExistence type="predicted"/>
<dbReference type="InterPro" id="IPR036291">
    <property type="entry name" value="NAD(P)-bd_dom_sf"/>
</dbReference>
<dbReference type="InterPro" id="IPR011032">
    <property type="entry name" value="GroES-like_sf"/>
</dbReference>
<reference evidence="2 3" key="1">
    <citation type="journal article" date="2019" name="Int. J. Syst. Evol. Microbiol.">
        <title>The Global Catalogue of Microorganisms (GCM) 10K type strain sequencing project: providing services to taxonomists for standard genome sequencing and annotation.</title>
        <authorList>
            <consortium name="The Broad Institute Genomics Platform"/>
            <consortium name="The Broad Institute Genome Sequencing Center for Infectious Disease"/>
            <person name="Wu L."/>
            <person name="Ma J."/>
        </authorList>
    </citation>
    <scope>NUCLEOTIDE SEQUENCE [LARGE SCALE GENOMIC DNA]</scope>
    <source>
        <strain evidence="2 3">JCM 16009</strain>
    </source>
</reference>
<organism evidence="2 3">
    <name type="scientific">Pseudonocardia ailaonensis</name>
    <dbReference type="NCBI Taxonomy" id="367279"/>
    <lineage>
        <taxon>Bacteria</taxon>
        <taxon>Bacillati</taxon>
        <taxon>Actinomycetota</taxon>
        <taxon>Actinomycetes</taxon>
        <taxon>Pseudonocardiales</taxon>
        <taxon>Pseudonocardiaceae</taxon>
        <taxon>Pseudonocardia</taxon>
    </lineage>
</organism>
<name>A0ABN2NK25_9PSEU</name>
<dbReference type="InterPro" id="IPR051397">
    <property type="entry name" value="Zn-ADH-like_protein"/>
</dbReference>
<comment type="caution">
    <text evidence="2">The sequence shown here is derived from an EMBL/GenBank/DDBJ whole genome shotgun (WGS) entry which is preliminary data.</text>
</comment>
<evidence type="ECO:0000313" key="3">
    <source>
        <dbReference type="Proteomes" id="UP001500449"/>
    </source>
</evidence>
<evidence type="ECO:0000313" key="2">
    <source>
        <dbReference type="EMBL" id="GAA1870314.1"/>
    </source>
</evidence>
<dbReference type="SUPFAM" id="SSF50129">
    <property type="entry name" value="GroES-like"/>
    <property type="match status" value="1"/>
</dbReference>
<protein>
    <submittedName>
        <fullName evidence="2">Zinc-binding dehydrogenase</fullName>
    </submittedName>
</protein>
<dbReference type="Gene3D" id="3.40.50.720">
    <property type="entry name" value="NAD(P)-binding Rossmann-like Domain"/>
    <property type="match status" value="1"/>
</dbReference>
<dbReference type="Pfam" id="PF08240">
    <property type="entry name" value="ADH_N"/>
    <property type="match status" value="1"/>
</dbReference>
<dbReference type="PANTHER" id="PTHR43677">
    <property type="entry name" value="SHORT-CHAIN DEHYDROGENASE/REDUCTASE"/>
    <property type="match status" value="1"/>
</dbReference>